<dbReference type="Proteomes" id="UP000236584">
    <property type="component" value="Chromosome"/>
</dbReference>
<dbReference type="RefSeq" id="WP_103426437.1">
    <property type="nucleotide sequence ID" value="NZ_CP026309.1"/>
</dbReference>
<protein>
    <submittedName>
        <fullName evidence="1">Uncharacterized protein</fullName>
    </submittedName>
</protein>
<dbReference type="EMBL" id="CP026309">
    <property type="protein sequence ID" value="AUV82748.1"/>
    <property type="molecule type" value="Genomic_DNA"/>
</dbReference>
<dbReference type="InterPro" id="IPR011050">
    <property type="entry name" value="Pectin_lyase_fold/virulence"/>
</dbReference>
<dbReference type="AlphaFoldDB" id="A0A2I8VLF6"/>
<dbReference type="GeneID" id="35593378"/>
<dbReference type="SUPFAM" id="SSF51126">
    <property type="entry name" value="Pectin lyase-like"/>
    <property type="match status" value="1"/>
</dbReference>
<reference evidence="1 2" key="1">
    <citation type="submission" date="2018-01" db="EMBL/GenBank/DDBJ databases">
        <title>Complete genome sequence of Salinigranum rubrum GX10T, an extremely halophilic archaeon isolated from a marine solar saltern.</title>
        <authorList>
            <person name="Han S."/>
        </authorList>
    </citation>
    <scope>NUCLEOTIDE SEQUENCE [LARGE SCALE GENOMIC DNA]</scope>
    <source>
        <strain evidence="1 2">GX10</strain>
    </source>
</reference>
<dbReference type="KEGG" id="srub:C2R22_14760"/>
<dbReference type="Gene3D" id="2.160.20.10">
    <property type="entry name" value="Single-stranded right-handed beta-helix, Pectin lyase-like"/>
    <property type="match status" value="1"/>
</dbReference>
<proteinExistence type="predicted"/>
<dbReference type="OrthoDB" id="202667at2157"/>
<evidence type="ECO:0000313" key="1">
    <source>
        <dbReference type="EMBL" id="AUV82748.1"/>
    </source>
</evidence>
<evidence type="ECO:0000313" key="2">
    <source>
        <dbReference type="Proteomes" id="UP000236584"/>
    </source>
</evidence>
<organism evidence="1 2">
    <name type="scientific">Salinigranum rubrum</name>
    <dbReference type="NCBI Taxonomy" id="755307"/>
    <lineage>
        <taxon>Archaea</taxon>
        <taxon>Methanobacteriati</taxon>
        <taxon>Methanobacteriota</taxon>
        <taxon>Stenosarchaea group</taxon>
        <taxon>Halobacteria</taxon>
        <taxon>Halobacteriales</taxon>
        <taxon>Haloferacaceae</taxon>
        <taxon>Salinigranum</taxon>
    </lineage>
</organism>
<gene>
    <name evidence="1" type="ORF">C2R22_14760</name>
</gene>
<name>A0A2I8VLF6_9EURY</name>
<keyword evidence="2" id="KW-1185">Reference proteome</keyword>
<accession>A0A2I8VLF6</accession>
<sequence length="273" mass="29349">MARDPAGNRSAERRLHDDGLIGRRTYLKAGAAAVSLTLGSAAVAGAAIERHGISFDRTVDLVADFGADPTGGVSIDSALRKAVQTGTLVVLPEGTYKLTSTFTTSAERFGIVGDGDVTLVPTGFRGKFIDLWQSDEFLFEGIDVDVRNNRNTGLKVYCRTKFHVENVEYLGRGGRSGQAFNLGLHDERGVGVLRNARVKNGGYMDLYDGGDGRIGIWSGWANKGTLRVLDCDFREFGNNGLYTGRTPGNIQVEGCYFENNNVSSVRISGRGAG</sequence>
<dbReference type="InterPro" id="IPR012334">
    <property type="entry name" value="Pectin_lyas_fold"/>
</dbReference>